<dbReference type="PROSITE" id="PS50853">
    <property type="entry name" value="FN3"/>
    <property type="match status" value="1"/>
</dbReference>
<evidence type="ECO:0000256" key="3">
    <source>
        <dbReference type="ARBA" id="ARBA00022723"/>
    </source>
</evidence>
<evidence type="ECO:0000313" key="11">
    <source>
        <dbReference type="Proteomes" id="UP001519344"/>
    </source>
</evidence>
<proteinExistence type="predicted"/>
<dbReference type="PROSITE" id="PS00018">
    <property type="entry name" value="EF_HAND_1"/>
    <property type="match status" value="1"/>
</dbReference>
<dbReference type="InterPro" id="IPR036116">
    <property type="entry name" value="FN3_sf"/>
</dbReference>
<evidence type="ECO:0000256" key="5">
    <source>
        <dbReference type="ARBA" id="ARBA00022837"/>
    </source>
</evidence>
<dbReference type="InterPro" id="IPR006558">
    <property type="entry name" value="LamG-like"/>
</dbReference>
<dbReference type="Gene3D" id="1.10.1330.10">
    <property type="entry name" value="Dockerin domain"/>
    <property type="match status" value="1"/>
</dbReference>
<dbReference type="InterPro" id="IPR051360">
    <property type="entry name" value="Neuronal_Pentraxin_Related"/>
</dbReference>
<keyword evidence="11" id="KW-1185">Reference proteome</keyword>
<dbReference type="Proteomes" id="UP001519344">
    <property type="component" value="Unassembled WGS sequence"/>
</dbReference>
<sequence length="1522" mass="158632">MISLQNVLLFKKGYRKLVCLTSCLAIIMLIFNGFAASFIAIANGSTTQSISNQELLHLNFDDNVTDSSLYNTSVKVNGPAPIYVPGKFGKALQFGASSVTDATYLDLGNSVQFNNFGRDTDFTIAFWTKIPTTDNVETSIISNMDSSTGANNGWNISVAGNVIRSKYTTSGNPGLVMNMNGVVDNEWHHVIVSYKRDGMATFYRDGVAISSYDISSIMGEIDTPFTPKIGVDGKGQFLGKTNVLLDEMRMFRKAVTADEAMSLYREGQVFVSGVSVDKPVVTLNKGGTTQLNAIIAPSNPDNSNVTWKSSNPFVASVSAGPNGTAVVSAVSGGTTNITVTTADGGFMAVANVMVTGPSNPVTQVKLDSSTLEIRQSQKANLHAILSPAMATNQNLIWSSSDPAIVGVTGVPEGTDAVVEGLNPGFAIITVKTEDGNFTDTCIVSVDDSAGNKSAILKMSFENNMFDIARNVHAAVYGTPAFVPGEVGNALLLDAPGQYLDLIHPQFGYAANIDLSFWINSSATIDNRMIISNKDGSDPTSTGWSVGLENGGLHWNYKTSGSAPLDYVIANIADGNWHHIAISHDRSYDKYADFYKDGVLIASVDLSNNVGTIDSGFSTKLGADGKGNFSGNAKVEIDELQISSISVANAPTNVQATIVNVPANQVSVTWNASTSGQISTYKIYRSSSSDFVTDYTNYLGQVMGTKLTYTDTLNNKGTYYYKVMAVDSGNVSATSDSSPSITGGGYVPDIPQPLAWWKFDETAGTTVADSSANGITGTAYNNPTWTAGKFGGAISLNMGSTLNQRVEFPSAKLNPADGQTVMFWFKTTEPNGAFTNENVYRHDGHFTALQLSAASGAPRAAYWPSSAGSYVAAPFSNWSTYKDNNWHHYAAAYDKTTGLKIYVDGVQVASNSTNVGALKTSAINVVLGAVQGGGGESFKGSLDDVRVYGSALTQGQVQQVMNPVASISVNGAGGANAITVKNGTLQMEAAVLPANATNSVTWNVYEADGVTATDKASIDADGLLSAKKDGTVKVVATATDGSGVQGSTTIAISGQTLVASISVSGAGGANAITAKNGTLQMEADVQPAGANYRIAWSVFEADGVTATDKASIDANGLLLAKNDGTVKVVAGAIDSSGLQGLQGSTTIAISGQNVPILVGITAPANINGLANGTAKTADALGLPATVGLVTDTGSVNANVAWNVDASNYDPAQKTSQTFSVNGTVTLPAGVVNPNNVALTTSISVTVLAVPSLPQSTLTGLQQVTPGQTFNLTMGLTGVTQSVYQQVYGQDLTLHYDPMSLQFNSVTSLKEGFQVIDQNETVPGQVRIVAASVGSNVYAQGELLSFQFTAKSVTQATNMTTISVDNVVIANGQGNELQVGGASHEILISTPVDKSLLTALIANAQAKYNAAEEGNGNGLYAIGAKAQLQSAIDAASAIANDPNANQQQVDSAKAALDAAIQVFETKRINADINGGGVSIGDLAIVAAAYGKQQGQPGWNELADVNKDGKVGLEDLAIVALAMFK</sequence>
<dbReference type="SUPFAM" id="SSF49265">
    <property type="entry name" value="Fibronectin type III"/>
    <property type="match status" value="1"/>
</dbReference>
<dbReference type="Gene3D" id="2.60.40.10">
    <property type="entry name" value="Immunoglobulins"/>
    <property type="match status" value="1"/>
</dbReference>
<dbReference type="PANTHER" id="PTHR19277">
    <property type="entry name" value="PENTRAXIN"/>
    <property type="match status" value="1"/>
</dbReference>
<dbReference type="Gene3D" id="2.60.40.1080">
    <property type="match status" value="3"/>
</dbReference>
<evidence type="ECO:0000259" key="8">
    <source>
        <dbReference type="PROSITE" id="PS50025"/>
    </source>
</evidence>
<comment type="caution">
    <text evidence="10">The sequence shown here is derived from an EMBL/GenBank/DDBJ whole genome shotgun (WGS) entry which is preliminary data.</text>
</comment>
<dbReference type="InterPro" id="IPR013320">
    <property type="entry name" value="ConA-like_dom_sf"/>
</dbReference>
<organism evidence="10 11">
    <name type="scientific">Paenibacillus aceris</name>
    <dbReference type="NCBI Taxonomy" id="869555"/>
    <lineage>
        <taxon>Bacteria</taxon>
        <taxon>Bacillati</taxon>
        <taxon>Bacillota</taxon>
        <taxon>Bacilli</taxon>
        <taxon>Bacillales</taxon>
        <taxon>Paenibacillaceae</taxon>
        <taxon>Paenibacillus</taxon>
    </lineage>
</organism>
<comment type="subcellular location">
    <subcellularLocation>
        <location evidence="2">Cell projection</location>
    </subcellularLocation>
</comment>
<name>A0ABS4I1Y5_9BACL</name>
<dbReference type="SUPFAM" id="SSF49384">
    <property type="entry name" value="Carbohydrate-binding domain"/>
    <property type="match status" value="1"/>
</dbReference>
<keyword evidence="6" id="KW-1015">Disulfide bond</keyword>
<dbReference type="InterPro" id="IPR018247">
    <property type="entry name" value="EF_Hand_1_Ca_BS"/>
</dbReference>
<dbReference type="InterPro" id="IPR008964">
    <property type="entry name" value="Invasin/intimin_cell_adhesion"/>
</dbReference>
<dbReference type="PANTHER" id="PTHR19277:SF125">
    <property type="entry name" value="B6"/>
    <property type="match status" value="1"/>
</dbReference>
<comment type="cofactor">
    <cofactor evidence="1">
        <name>Ca(2+)</name>
        <dbReference type="ChEBI" id="CHEBI:29108"/>
    </cofactor>
</comment>
<dbReference type="EMBL" id="JAGGKV010000011">
    <property type="protein sequence ID" value="MBP1964923.1"/>
    <property type="molecule type" value="Genomic_DNA"/>
</dbReference>
<dbReference type="InterPro" id="IPR003343">
    <property type="entry name" value="Big_2"/>
</dbReference>
<evidence type="ECO:0000256" key="1">
    <source>
        <dbReference type="ARBA" id="ARBA00001913"/>
    </source>
</evidence>
<keyword evidence="5" id="KW-0106">Calcium</keyword>
<dbReference type="SUPFAM" id="SSF49373">
    <property type="entry name" value="Invasin/intimin cell-adhesion fragments"/>
    <property type="match status" value="2"/>
</dbReference>
<dbReference type="Gene3D" id="2.60.120.200">
    <property type="match status" value="3"/>
</dbReference>
<evidence type="ECO:0000259" key="9">
    <source>
        <dbReference type="PROSITE" id="PS50853"/>
    </source>
</evidence>
<evidence type="ECO:0000313" key="10">
    <source>
        <dbReference type="EMBL" id="MBP1964923.1"/>
    </source>
</evidence>
<dbReference type="Pfam" id="PF02368">
    <property type="entry name" value="Big_2"/>
    <property type="match status" value="3"/>
</dbReference>
<keyword evidence="4" id="KW-0732">Signal</keyword>
<dbReference type="InterPro" id="IPR013783">
    <property type="entry name" value="Ig-like_fold"/>
</dbReference>
<feature type="domain" description="Fibronectin type-III" evidence="9">
    <location>
        <begin position="649"/>
        <end position="744"/>
    </location>
</feature>
<gene>
    <name evidence="10" type="ORF">J2Z65_004156</name>
</gene>
<dbReference type="InterPro" id="IPR036439">
    <property type="entry name" value="Dockerin_dom_sf"/>
</dbReference>
<reference evidence="10 11" key="1">
    <citation type="submission" date="2021-03" db="EMBL/GenBank/DDBJ databases">
        <title>Genomic Encyclopedia of Type Strains, Phase IV (KMG-IV): sequencing the most valuable type-strain genomes for metagenomic binning, comparative biology and taxonomic classification.</title>
        <authorList>
            <person name="Goeker M."/>
        </authorList>
    </citation>
    <scope>NUCLEOTIDE SEQUENCE [LARGE SCALE GENOMIC DNA]</scope>
    <source>
        <strain evidence="10 11">DSM 24950</strain>
    </source>
</reference>
<dbReference type="RefSeq" id="WP_209856046.1">
    <property type="nucleotide sequence ID" value="NZ_JAGGKV010000011.1"/>
</dbReference>
<dbReference type="InterPro" id="IPR003961">
    <property type="entry name" value="FN3_dom"/>
</dbReference>
<feature type="domain" description="Laminin G" evidence="8">
    <location>
        <begin position="794"/>
        <end position="971"/>
    </location>
</feature>
<evidence type="ECO:0000256" key="6">
    <source>
        <dbReference type="ARBA" id="ARBA00023157"/>
    </source>
</evidence>
<dbReference type="InterPro" id="IPR001791">
    <property type="entry name" value="Laminin_G"/>
</dbReference>
<protein>
    <submittedName>
        <fullName evidence="10">Uncharacterized protein YjdB</fullName>
    </submittedName>
</protein>
<dbReference type="Gene3D" id="1.20.1270.90">
    <property type="entry name" value="AF1782-like"/>
    <property type="match status" value="1"/>
</dbReference>
<evidence type="ECO:0000256" key="7">
    <source>
        <dbReference type="ARBA" id="ARBA00023273"/>
    </source>
</evidence>
<dbReference type="SUPFAM" id="SSF49899">
    <property type="entry name" value="Concanavalin A-like lectins/glucanases"/>
    <property type="match status" value="3"/>
</dbReference>
<evidence type="ECO:0000256" key="2">
    <source>
        <dbReference type="ARBA" id="ARBA00004316"/>
    </source>
</evidence>
<dbReference type="PROSITE" id="PS50025">
    <property type="entry name" value="LAM_G_DOMAIN"/>
    <property type="match status" value="1"/>
</dbReference>
<dbReference type="InterPro" id="IPR008965">
    <property type="entry name" value="CBM2/CBM3_carb-bd_dom_sf"/>
</dbReference>
<dbReference type="SMART" id="SM00635">
    <property type="entry name" value="BID_2"/>
    <property type="match status" value="4"/>
</dbReference>
<accession>A0ABS4I1Y5</accession>
<evidence type="ECO:0000256" key="4">
    <source>
        <dbReference type="ARBA" id="ARBA00022729"/>
    </source>
</evidence>
<dbReference type="CDD" id="cd08547">
    <property type="entry name" value="Type_II_cohesin"/>
    <property type="match status" value="1"/>
</dbReference>
<keyword evidence="3" id="KW-0479">Metal-binding</keyword>
<keyword evidence="7" id="KW-0966">Cell projection</keyword>
<dbReference type="CDD" id="cd00063">
    <property type="entry name" value="FN3"/>
    <property type="match status" value="1"/>
</dbReference>
<dbReference type="Gene3D" id="2.60.40.680">
    <property type="match status" value="1"/>
</dbReference>
<dbReference type="SMART" id="SM00560">
    <property type="entry name" value="LamGL"/>
    <property type="match status" value="1"/>
</dbReference>
<dbReference type="Pfam" id="PF13385">
    <property type="entry name" value="Laminin_G_3"/>
    <property type="match status" value="3"/>
</dbReference>